<keyword evidence="7" id="KW-0539">Nucleus</keyword>
<dbReference type="GO" id="GO:0045944">
    <property type="term" value="P:positive regulation of transcription by RNA polymerase II"/>
    <property type="evidence" value="ECO:0007669"/>
    <property type="project" value="TreeGrafter"/>
</dbReference>
<dbReference type="VEuPathDB" id="FungiDB:PHYBLDRAFT_113290"/>
<keyword evidence="6" id="KW-0804">Transcription</keyword>
<feature type="domain" description="Copper-fist" evidence="8">
    <location>
        <begin position="1"/>
        <end position="29"/>
    </location>
</feature>
<protein>
    <submittedName>
        <fullName evidence="9">Copper fist DNA-binding transcription factor</fullName>
    </submittedName>
</protein>
<dbReference type="GO" id="GO:0006878">
    <property type="term" value="P:intracellular copper ion homeostasis"/>
    <property type="evidence" value="ECO:0007669"/>
    <property type="project" value="TreeGrafter"/>
</dbReference>
<evidence type="ECO:0000256" key="1">
    <source>
        <dbReference type="ARBA" id="ARBA00004123"/>
    </source>
</evidence>
<dbReference type="OrthoDB" id="5600085at2759"/>
<evidence type="ECO:0000259" key="8">
    <source>
        <dbReference type="PROSITE" id="PS50073"/>
    </source>
</evidence>
<evidence type="ECO:0000256" key="6">
    <source>
        <dbReference type="ARBA" id="ARBA00023163"/>
    </source>
</evidence>
<dbReference type="GO" id="GO:0000981">
    <property type="term" value="F:DNA-binding transcription factor activity, RNA polymerase II-specific"/>
    <property type="evidence" value="ECO:0007669"/>
    <property type="project" value="TreeGrafter"/>
</dbReference>
<dbReference type="InterPro" id="IPR036395">
    <property type="entry name" value="Cu_fist_DNA-bd_dom_sf"/>
</dbReference>
<dbReference type="SUPFAM" id="SSF57879">
    <property type="entry name" value="Zinc domain conserved in yeast copper-regulated transcription factors"/>
    <property type="match status" value="1"/>
</dbReference>
<reference evidence="10" key="1">
    <citation type="submission" date="2015-06" db="EMBL/GenBank/DDBJ databases">
        <title>Expansion of signal transduction pathways in fungi by whole-genome duplication.</title>
        <authorList>
            <consortium name="DOE Joint Genome Institute"/>
            <person name="Corrochano L.M."/>
            <person name="Kuo A."/>
            <person name="Marcet-Houben M."/>
            <person name="Polaino S."/>
            <person name="Salamov A."/>
            <person name="Villalobos J.M."/>
            <person name="Alvarez M.I."/>
            <person name="Avalos J."/>
            <person name="Benito E.P."/>
            <person name="Benoit I."/>
            <person name="Burger G."/>
            <person name="Camino L.P."/>
            <person name="Canovas D."/>
            <person name="Cerda-Olmedo E."/>
            <person name="Cheng J.-F."/>
            <person name="Dominguez A."/>
            <person name="Elias M."/>
            <person name="Eslava A.P."/>
            <person name="Glaser F."/>
            <person name="Grimwood J."/>
            <person name="Gutierrez G."/>
            <person name="Heitman J."/>
            <person name="Henrissat B."/>
            <person name="Iturriaga E.A."/>
            <person name="Lang B.F."/>
            <person name="Lavin J.L."/>
            <person name="Lee S."/>
            <person name="Li W."/>
            <person name="Lindquist E."/>
            <person name="Lopez-Garcia S."/>
            <person name="Luque E.M."/>
            <person name="Marcos A.T."/>
            <person name="Martin J."/>
            <person name="McCluskey K."/>
            <person name="Medina H.R."/>
            <person name="Miralles-Duran A."/>
            <person name="Miyazaki A."/>
            <person name="Munoz-Torres E."/>
            <person name="Oguiza J.A."/>
            <person name="Ohm R."/>
            <person name="Olmedo M."/>
            <person name="Orejas M."/>
            <person name="Ortiz-Castellanos L."/>
            <person name="Pisabarro A.G."/>
            <person name="Rodriguez-Romero J."/>
            <person name="Ruiz-Herrera J."/>
            <person name="Ruiz-Vazquez R."/>
            <person name="Sanz C."/>
            <person name="Schackwitz W."/>
            <person name="Schmutz J."/>
            <person name="Shahriari M."/>
            <person name="Shelest E."/>
            <person name="Silva-Franco F."/>
            <person name="Soanes D."/>
            <person name="Syed K."/>
            <person name="Tagua V.G."/>
            <person name="Talbot N.J."/>
            <person name="Thon M."/>
            <person name="De vries R.P."/>
            <person name="Wiebenga A."/>
            <person name="Yadav J.S."/>
            <person name="Braun E.L."/>
            <person name="Baker S."/>
            <person name="Garre V."/>
            <person name="Horwitz B."/>
            <person name="Torres-Martinez S."/>
            <person name="Idnurm A."/>
            <person name="Herrera-Estrella A."/>
            <person name="Gabaldon T."/>
            <person name="Grigoriev I.V."/>
        </authorList>
    </citation>
    <scope>NUCLEOTIDE SEQUENCE [LARGE SCALE GENOMIC DNA]</scope>
    <source>
        <strain evidence="10">NRRL 1555(-)</strain>
    </source>
</reference>
<comment type="subcellular location">
    <subcellularLocation>
        <location evidence="1">Nucleus</location>
    </subcellularLocation>
</comment>
<evidence type="ECO:0000256" key="4">
    <source>
        <dbReference type="ARBA" id="ARBA00023008"/>
    </source>
</evidence>
<dbReference type="InterPro" id="IPR001083">
    <property type="entry name" value="Cu_fist_DNA-bd_dom"/>
</dbReference>
<evidence type="ECO:0000313" key="10">
    <source>
        <dbReference type="Proteomes" id="UP000077315"/>
    </source>
</evidence>
<evidence type="ECO:0000256" key="3">
    <source>
        <dbReference type="ARBA" id="ARBA00022833"/>
    </source>
</evidence>
<keyword evidence="2" id="KW-0479">Metal-binding</keyword>
<evidence type="ECO:0000256" key="2">
    <source>
        <dbReference type="ARBA" id="ARBA00022723"/>
    </source>
</evidence>
<dbReference type="GO" id="GO:0000978">
    <property type="term" value="F:RNA polymerase II cis-regulatory region sequence-specific DNA binding"/>
    <property type="evidence" value="ECO:0007669"/>
    <property type="project" value="TreeGrafter"/>
</dbReference>
<evidence type="ECO:0000313" key="9">
    <source>
        <dbReference type="EMBL" id="OAD72821.1"/>
    </source>
</evidence>
<keyword evidence="9" id="KW-0238">DNA-binding</keyword>
<evidence type="ECO:0000256" key="5">
    <source>
        <dbReference type="ARBA" id="ARBA00023015"/>
    </source>
</evidence>
<dbReference type="PANTHER" id="PTHR28088:SF5">
    <property type="entry name" value="TRANSCRIPTIONAL ACTIVATOR HAA1-RELATED"/>
    <property type="match status" value="1"/>
</dbReference>
<dbReference type="Pfam" id="PF00649">
    <property type="entry name" value="Copper-fist"/>
    <property type="match status" value="1"/>
</dbReference>
<dbReference type="SMART" id="SM01090">
    <property type="entry name" value="Copper-fist"/>
    <property type="match status" value="1"/>
</dbReference>
<dbReference type="InterPro" id="IPR051763">
    <property type="entry name" value="Copper_Homeo_Regul"/>
</dbReference>
<dbReference type="GO" id="GO:0005507">
    <property type="term" value="F:copper ion binding"/>
    <property type="evidence" value="ECO:0007669"/>
    <property type="project" value="InterPro"/>
</dbReference>
<dbReference type="GeneID" id="28989244"/>
<sequence length="59" mass="6867">MSCIRGHRVKRCQHHDRKLVPITKPGRQISQCSHCRDLRLTHKTHVKCNCAIAQGKEYC</sequence>
<dbReference type="PROSITE" id="PS50073">
    <property type="entry name" value="COPPER_FIST_2"/>
    <property type="match status" value="1"/>
</dbReference>
<keyword evidence="10" id="KW-1185">Reference proteome</keyword>
<dbReference type="RefSeq" id="XP_018290861.1">
    <property type="nucleotide sequence ID" value="XM_018428338.1"/>
</dbReference>
<organism evidence="9 10">
    <name type="scientific">Phycomyces blakesleeanus (strain ATCC 8743b / DSM 1359 / FGSC 10004 / NBRC 33097 / NRRL 1555)</name>
    <dbReference type="NCBI Taxonomy" id="763407"/>
    <lineage>
        <taxon>Eukaryota</taxon>
        <taxon>Fungi</taxon>
        <taxon>Fungi incertae sedis</taxon>
        <taxon>Mucoromycota</taxon>
        <taxon>Mucoromycotina</taxon>
        <taxon>Mucoromycetes</taxon>
        <taxon>Mucorales</taxon>
        <taxon>Phycomycetaceae</taxon>
        <taxon>Phycomyces</taxon>
    </lineage>
</organism>
<keyword evidence="4" id="KW-0186">Copper</keyword>
<evidence type="ECO:0000256" key="7">
    <source>
        <dbReference type="ARBA" id="ARBA00023242"/>
    </source>
</evidence>
<dbReference type="STRING" id="763407.A0A163AE00"/>
<keyword evidence="5" id="KW-0805">Transcription regulation</keyword>
<proteinExistence type="predicted"/>
<dbReference type="Gene3D" id="3.90.430.10">
    <property type="entry name" value="Copper fist DNA-binding domain"/>
    <property type="match status" value="1"/>
</dbReference>
<keyword evidence="3" id="KW-0862">Zinc</keyword>
<dbReference type="EMBL" id="KV440982">
    <property type="protein sequence ID" value="OAD72821.1"/>
    <property type="molecule type" value="Genomic_DNA"/>
</dbReference>
<dbReference type="PANTHER" id="PTHR28088">
    <property type="entry name" value="TRANSCRIPTIONAL ACTIVATOR HAA1-RELATED"/>
    <property type="match status" value="1"/>
</dbReference>
<dbReference type="InParanoid" id="A0A163AE00"/>
<dbReference type="Proteomes" id="UP000077315">
    <property type="component" value="Unassembled WGS sequence"/>
</dbReference>
<dbReference type="AlphaFoldDB" id="A0A163AE00"/>
<name>A0A163AE00_PHYB8</name>
<dbReference type="GO" id="GO:0005634">
    <property type="term" value="C:nucleus"/>
    <property type="evidence" value="ECO:0007669"/>
    <property type="project" value="UniProtKB-SubCell"/>
</dbReference>
<accession>A0A163AE00</accession>
<gene>
    <name evidence="9" type="ORF">PHYBLDRAFT_113290</name>
</gene>
<dbReference type="GO" id="GO:0006879">
    <property type="term" value="P:intracellular iron ion homeostasis"/>
    <property type="evidence" value="ECO:0007669"/>
    <property type="project" value="TreeGrafter"/>
</dbReference>